<keyword evidence="12" id="KW-0472">Membrane</keyword>
<protein>
    <submittedName>
        <fullName evidence="14">Cytochrome P450</fullName>
    </submittedName>
</protein>
<keyword evidence="6" id="KW-0812">Transmembrane</keyword>
<evidence type="ECO:0000256" key="1">
    <source>
        <dbReference type="ARBA" id="ARBA00001971"/>
    </source>
</evidence>
<dbReference type="GO" id="GO:0020037">
    <property type="term" value="F:heme binding"/>
    <property type="evidence" value="ECO:0007669"/>
    <property type="project" value="InterPro"/>
</dbReference>
<evidence type="ECO:0000256" key="12">
    <source>
        <dbReference type="ARBA" id="ARBA00023136"/>
    </source>
</evidence>
<keyword evidence="7 13" id="KW-0479">Metal-binding</keyword>
<dbReference type="SUPFAM" id="SSF48264">
    <property type="entry name" value="Cytochrome P450"/>
    <property type="match status" value="1"/>
</dbReference>
<accession>A0AAD4LA01</accession>
<gene>
    <name evidence="14" type="ORF">EDB92DRAFT_1803489</name>
</gene>
<comment type="pathway">
    <text evidence="3">Secondary metabolite biosynthesis.</text>
</comment>
<evidence type="ECO:0000256" key="11">
    <source>
        <dbReference type="ARBA" id="ARBA00023033"/>
    </source>
</evidence>
<keyword evidence="15" id="KW-1185">Reference proteome</keyword>
<evidence type="ECO:0000256" key="13">
    <source>
        <dbReference type="PIRSR" id="PIRSR602401-1"/>
    </source>
</evidence>
<comment type="caution">
    <text evidence="14">The sequence shown here is derived from an EMBL/GenBank/DDBJ whole genome shotgun (WGS) entry which is preliminary data.</text>
</comment>
<reference evidence="14" key="1">
    <citation type="submission" date="2022-01" db="EMBL/GenBank/DDBJ databases">
        <title>Comparative genomics reveals a dynamic genome evolution in the ectomycorrhizal milk-cap (Lactarius) mushrooms.</title>
        <authorList>
            <consortium name="DOE Joint Genome Institute"/>
            <person name="Lebreton A."/>
            <person name="Tang N."/>
            <person name="Kuo A."/>
            <person name="LaButti K."/>
            <person name="Drula E."/>
            <person name="Barry K."/>
            <person name="Clum A."/>
            <person name="Lipzen A."/>
            <person name="Mousain D."/>
            <person name="Ng V."/>
            <person name="Wang R."/>
            <person name="Wang X."/>
            <person name="Dai Y."/>
            <person name="Henrissat B."/>
            <person name="Grigoriev I.V."/>
            <person name="Guerin-Laguette A."/>
            <person name="Yu F."/>
            <person name="Martin F.M."/>
        </authorList>
    </citation>
    <scope>NUCLEOTIDE SEQUENCE</scope>
    <source>
        <strain evidence="14">QP</strain>
    </source>
</reference>
<evidence type="ECO:0000256" key="6">
    <source>
        <dbReference type="ARBA" id="ARBA00022692"/>
    </source>
</evidence>
<dbReference type="GO" id="GO:0004497">
    <property type="term" value="F:monooxygenase activity"/>
    <property type="evidence" value="ECO:0007669"/>
    <property type="project" value="UniProtKB-KW"/>
</dbReference>
<organism evidence="14 15">
    <name type="scientific">Lactarius akahatsu</name>
    <dbReference type="NCBI Taxonomy" id="416441"/>
    <lineage>
        <taxon>Eukaryota</taxon>
        <taxon>Fungi</taxon>
        <taxon>Dikarya</taxon>
        <taxon>Basidiomycota</taxon>
        <taxon>Agaricomycotina</taxon>
        <taxon>Agaricomycetes</taxon>
        <taxon>Russulales</taxon>
        <taxon>Russulaceae</taxon>
        <taxon>Lactarius</taxon>
    </lineage>
</organism>
<keyword evidence="10 13" id="KW-0408">Iron</keyword>
<proteinExistence type="inferred from homology"/>
<dbReference type="InterPro" id="IPR001128">
    <property type="entry name" value="Cyt_P450"/>
</dbReference>
<dbReference type="GO" id="GO:0016020">
    <property type="term" value="C:membrane"/>
    <property type="evidence" value="ECO:0007669"/>
    <property type="project" value="UniProtKB-SubCell"/>
</dbReference>
<dbReference type="Gene3D" id="1.10.630.10">
    <property type="entry name" value="Cytochrome P450"/>
    <property type="match status" value="1"/>
</dbReference>
<dbReference type="CDD" id="cd11065">
    <property type="entry name" value="CYP64-like"/>
    <property type="match status" value="1"/>
</dbReference>
<evidence type="ECO:0000256" key="7">
    <source>
        <dbReference type="ARBA" id="ARBA00022723"/>
    </source>
</evidence>
<comment type="cofactor">
    <cofactor evidence="1 13">
        <name>heme</name>
        <dbReference type="ChEBI" id="CHEBI:30413"/>
    </cofactor>
</comment>
<dbReference type="InterPro" id="IPR050364">
    <property type="entry name" value="Cytochrome_P450_fung"/>
</dbReference>
<evidence type="ECO:0000313" key="14">
    <source>
        <dbReference type="EMBL" id="KAH8983915.1"/>
    </source>
</evidence>
<evidence type="ECO:0000256" key="3">
    <source>
        <dbReference type="ARBA" id="ARBA00005179"/>
    </source>
</evidence>
<dbReference type="Pfam" id="PF00067">
    <property type="entry name" value="p450"/>
    <property type="match status" value="1"/>
</dbReference>
<evidence type="ECO:0000256" key="2">
    <source>
        <dbReference type="ARBA" id="ARBA00004370"/>
    </source>
</evidence>
<keyword evidence="11" id="KW-0503">Monooxygenase</keyword>
<dbReference type="PANTHER" id="PTHR46300">
    <property type="entry name" value="P450, PUTATIVE (EUROFUNG)-RELATED-RELATED"/>
    <property type="match status" value="1"/>
</dbReference>
<comment type="subcellular location">
    <subcellularLocation>
        <location evidence="2">Membrane</location>
    </subcellularLocation>
</comment>
<evidence type="ECO:0000256" key="9">
    <source>
        <dbReference type="ARBA" id="ARBA00023002"/>
    </source>
</evidence>
<keyword evidence="8" id="KW-1133">Transmembrane helix</keyword>
<name>A0AAD4LA01_9AGAM</name>
<dbReference type="GO" id="GO:0005506">
    <property type="term" value="F:iron ion binding"/>
    <property type="evidence" value="ECO:0007669"/>
    <property type="project" value="InterPro"/>
</dbReference>
<evidence type="ECO:0000256" key="8">
    <source>
        <dbReference type="ARBA" id="ARBA00022989"/>
    </source>
</evidence>
<dbReference type="PRINTS" id="PR00463">
    <property type="entry name" value="EP450I"/>
</dbReference>
<dbReference type="PANTHER" id="PTHR46300:SF2">
    <property type="entry name" value="CYTOCHROME P450 MONOOXYGENASE ALNH-RELATED"/>
    <property type="match status" value="1"/>
</dbReference>
<evidence type="ECO:0000256" key="5">
    <source>
        <dbReference type="ARBA" id="ARBA00022617"/>
    </source>
</evidence>
<evidence type="ECO:0000313" key="15">
    <source>
        <dbReference type="Proteomes" id="UP001201163"/>
    </source>
</evidence>
<dbReference type="EMBL" id="JAKELL010000082">
    <property type="protein sequence ID" value="KAH8983915.1"/>
    <property type="molecule type" value="Genomic_DNA"/>
</dbReference>
<comment type="similarity">
    <text evidence="4">Belongs to the cytochrome P450 family.</text>
</comment>
<dbReference type="InterPro" id="IPR036396">
    <property type="entry name" value="Cyt_P450_sf"/>
</dbReference>
<dbReference type="GO" id="GO:0016705">
    <property type="term" value="F:oxidoreductase activity, acting on paired donors, with incorporation or reduction of molecular oxygen"/>
    <property type="evidence" value="ECO:0007669"/>
    <property type="project" value="InterPro"/>
</dbReference>
<evidence type="ECO:0000256" key="4">
    <source>
        <dbReference type="ARBA" id="ARBA00010617"/>
    </source>
</evidence>
<dbReference type="Proteomes" id="UP001201163">
    <property type="component" value="Unassembled WGS sequence"/>
</dbReference>
<evidence type="ECO:0000256" key="10">
    <source>
        <dbReference type="ARBA" id="ARBA00023004"/>
    </source>
</evidence>
<sequence>MGWPPGPYEASTYTSAIPSPAEGNILVKYRPAPNYLPPLALSDPFNRSAPPGLPGETVVRSILEDRTLTTGILLALLIVFAVSYARSPWRKLPPSPRRTPIIGNSLQLSDLHWLISKDCKDRFGEVMYLDAAGSPTVVLNSLKPAVELLERRSNNYSDRPRLIMAQEILSKGLVMGFMSYTASWRRQRRAAQAALSKEAVQEYYPVLTKEATVLVSALLTNSSSSDRTKHFQRAATSAIMSILYDYPTLISGQDTAIKGIHNYNQRVEYAATPGSFLVESFPWMMYIPQRFAKWKREGLQQAAEHQEMFLRLLNRVRGDLVSGGTRPSISASLILGADCNLLAEAEMAFLAGSMHSAGSGTIVSVLNWWTVAMVAFPEAQRRAQAELDIVVGRDRFPTFSDSPHLPYIHALVKETLRWRPAAPFGVPHVATREDWYEGMYIPKGTACMANIWQCNHDPAVFGDDADEFRPERFLDERGELDPNQEGYYTYGFGRRNCVGKLLANDSLFLYVARTLWAVNLERVRDESGNEVMPDTDTLVGPGPFIHPAPFDCKVTPRFPELTSLLAEERDSWGV</sequence>
<keyword evidence="5 13" id="KW-0349">Heme</keyword>
<feature type="binding site" description="axial binding residue" evidence="13">
    <location>
        <position position="497"/>
    </location>
    <ligand>
        <name>heme</name>
        <dbReference type="ChEBI" id="CHEBI:30413"/>
    </ligand>
    <ligandPart>
        <name>Fe</name>
        <dbReference type="ChEBI" id="CHEBI:18248"/>
    </ligandPart>
</feature>
<keyword evidence="9" id="KW-0560">Oxidoreductase</keyword>
<dbReference type="AlphaFoldDB" id="A0AAD4LA01"/>
<dbReference type="InterPro" id="IPR002401">
    <property type="entry name" value="Cyt_P450_E_grp-I"/>
</dbReference>
<dbReference type="PRINTS" id="PR00385">
    <property type="entry name" value="P450"/>
</dbReference>